<keyword evidence="3" id="KW-1185">Reference proteome</keyword>
<reference evidence="3" key="1">
    <citation type="journal article" date="2019" name="Int. J. Syst. Evol. Microbiol.">
        <title>The Global Catalogue of Microorganisms (GCM) 10K type strain sequencing project: providing services to taxonomists for standard genome sequencing and annotation.</title>
        <authorList>
            <consortium name="The Broad Institute Genomics Platform"/>
            <consortium name="The Broad Institute Genome Sequencing Center for Infectious Disease"/>
            <person name="Wu L."/>
            <person name="Ma J."/>
        </authorList>
    </citation>
    <scope>NUCLEOTIDE SEQUENCE [LARGE SCALE GENOMIC DNA]</scope>
    <source>
        <strain evidence="3">CCM 7403</strain>
    </source>
</reference>
<name>A0ABQ1QLS3_9ACTN</name>
<dbReference type="CDD" id="cd00130">
    <property type="entry name" value="PAS"/>
    <property type="match status" value="1"/>
</dbReference>
<accession>A0ABQ1QLS3</accession>
<evidence type="ECO:0000313" key="2">
    <source>
        <dbReference type="EMBL" id="GGD29657.1"/>
    </source>
</evidence>
<sequence>MTPSTSPTGAERHLHQEELIVTKTDLQGRLTYANDVFLHFSALTEDEAIGQPHNLIRHPEMPGGVFALLWERVQAGKEIFAYVKNLGHDGVAYWVFAHVTPTFDGTGAITGYHSMRRAPRRSALPAVERVYAQMRALEAGKPARPAAQESLEWLVGQLAEQDMDYDAWVWSLEAAA</sequence>
<dbReference type="EMBL" id="BMCK01000005">
    <property type="protein sequence ID" value="GGD29657.1"/>
    <property type="molecule type" value="Genomic_DNA"/>
</dbReference>
<dbReference type="NCBIfam" id="TIGR00229">
    <property type="entry name" value="sensory_box"/>
    <property type="match status" value="1"/>
</dbReference>
<dbReference type="Proteomes" id="UP000630594">
    <property type="component" value="Unassembled WGS sequence"/>
</dbReference>
<dbReference type="Gene3D" id="3.30.450.20">
    <property type="entry name" value="PAS domain"/>
    <property type="match status" value="1"/>
</dbReference>
<dbReference type="InterPro" id="IPR000014">
    <property type="entry name" value="PAS"/>
</dbReference>
<dbReference type="InterPro" id="IPR013655">
    <property type="entry name" value="PAS_fold_3"/>
</dbReference>
<organism evidence="2 3">
    <name type="scientific">Nocardioides daphniae</name>
    <dbReference type="NCBI Taxonomy" id="402297"/>
    <lineage>
        <taxon>Bacteria</taxon>
        <taxon>Bacillati</taxon>
        <taxon>Actinomycetota</taxon>
        <taxon>Actinomycetes</taxon>
        <taxon>Propionibacteriales</taxon>
        <taxon>Nocardioidaceae</taxon>
        <taxon>Nocardioides</taxon>
    </lineage>
</organism>
<comment type="caution">
    <text evidence="2">The sequence shown here is derived from an EMBL/GenBank/DDBJ whole genome shotgun (WGS) entry which is preliminary data.</text>
</comment>
<feature type="domain" description="PAS fold-3" evidence="1">
    <location>
        <begin position="31"/>
        <end position="112"/>
    </location>
</feature>
<evidence type="ECO:0000259" key="1">
    <source>
        <dbReference type="Pfam" id="PF08447"/>
    </source>
</evidence>
<protein>
    <submittedName>
        <fullName evidence="2">Chemotaxis protein</fullName>
    </submittedName>
</protein>
<dbReference type="InterPro" id="IPR035965">
    <property type="entry name" value="PAS-like_dom_sf"/>
</dbReference>
<gene>
    <name evidence="2" type="ORF">GCM10007231_31420</name>
</gene>
<proteinExistence type="predicted"/>
<dbReference type="SUPFAM" id="SSF55785">
    <property type="entry name" value="PYP-like sensor domain (PAS domain)"/>
    <property type="match status" value="1"/>
</dbReference>
<evidence type="ECO:0000313" key="3">
    <source>
        <dbReference type="Proteomes" id="UP000630594"/>
    </source>
</evidence>
<dbReference type="Pfam" id="PF08447">
    <property type="entry name" value="PAS_3"/>
    <property type="match status" value="1"/>
</dbReference>